<protein>
    <submittedName>
        <fullName evidence="2">Glycosyltransferase involved in cell wall bisynthesis</fullName>
    </submittedName>
</protein>
<proteinExistence type="predicted"/>
<name>A0A1H7KLB3_9RHOB</name>
<dbReference type="CDD" id="cd00761">
    <property type="entry name" value="Glyco_tranf_GTA_type"/>
    <property type="match status" value="1"/>
</dbReference>
<evidence type="ECO:0000259" key="1">
    <source>
        <dbReference type="Pfam" id="PF00535"/>
    </source>
</evidence>
<feature type="domain" description="Glycosyltransferase 2-like" evidence="1">
    <location>
        <begin position="12"/>
        <end position="140"/>
    </location>
</feature>
<gene>
    <name evidence="2" type="ORF">SAMN05443999_102450</name>
</gene>
<evidence type="ECO:0000313" key="3">
    <source>
        <dbReference type="Proteomes" id="UP000199582"/>
    </source>
</evidence>
<dbReference type="Proteomes" id="UP000199582">
    <property type="component" value="Unassembled WGS sequence"/>
</dbReference>
<organism evidence="2 3">
    <name type="scientific">Roseovarius azorensis</name>
    <dbReference type="NCBI Taxonomy" id="1287727"/>
    <lineage>
        <taxon>Bacteria</taxon>
        <taxon>Pseudomonadati</taxon>
        <taxon>Pseudomonadota</taxon>
        <taxon>Alphaproteobacteria</taxon>
        <taxon>Rhodobacterales</taxon>
        <taxon>Roseobacteraceae</taxon>
        <taxon>Roseovarius</taxon>
    </lineage>
</organism>
<dbReference type="STRING" id="1287727.SAMN05443999_102450"/>
<dbReference type="OrthoDB" id="194105at2"/>
<dbReference type="SUPFAM" id="SSF53448">
    <property type="entry name" value="Nucleotide-diphospho-sugar transferases"/>
    <property type="match status" value="1"/>
</dbReference>
<evidence type="ECO:0000313" key="2">
    <source>
        <dbReference type="EMBL" id="SEK87663.1"/>
    </source>
</evidence>
<accession>A0A1H7KLB3</accession>
<sequence length="326" mass="37090">MSHSRSLVHVRTPTYRRPDALRRCLGSLVAQSHDNWVCDVYDDDPEGSARAVVAAFRDDRITFNHNRPQRFASRNIDKCFSRDNPREADYFCVVEDDNFIMPRFMEDNIALCRRENVRIVLCNQIVEHDSGTPNARLSETGLLDDKLKAGRYEPDVFRLSLIADIGVSNGGLFWSREAVSDLEINVPCSATLQEYMRTFVIAEPIHVALEPLAVWAENGEATQRDNGLKGGYFVRELALKRSVGILQRRAWKGARSEDRDNFLTHPAFRYSRESRARGLVKSHIRLGAGATLRWKEALRLAVRGGLIRLIGRPEPGLRRFLDAQAK</sequence>
<dbReference type="Pfam" id="PF00535">
    <property type="entry name" value="Glycos_transf_2"/>
    <property type="match status" value="1"/>
</dbReference>
<dbReference type="InterPro" id="IPR001173">
    <property type="entry name" value="Glyco_trans_2-like"/>
</dbReference>
<dbReference type="InterPro" id="IPR029044">
    <property type="entry name" value="Nucleotide-diphossugar_trans"/>
</dbReference>
<keyword evidence="2" id="KW-0808">Transferase</keyword>
<dbReference type="RefSeq" id="WP_093033217.1">
    <property type="nucleotide sequence ID" value="NZ_FOAG01000002.1"/>
</dbReference>
<dbReference type="AlphaFoldDB" id="A0A1H7KLB3"/>
<reference evidence="2 3" key="1">
    <citation type="submission" date="2016-10" db="EMBL/GenBank/DDBJ databases">
        <authorList>
            <person name="de Groot N.N."/>
        </authorList>
    </citation>
    <scope>NUCLEOTIDE SEQUENCE [LARGE SCALE GENOMIC DNA]</scope>
    <source>
        <strain evidence="2 3">DSM 100674</strain>
    </source>
</reference>
<dbReference type="GO" id="GO:0016740">
    <property type="term" value="F:transferase activity"/>
    <property type="evidence" value="ECO:0007669"/>
    <property type="project" value="UniProtKB-KW"/>
</dbReference>
<dbReference type="EMBL" id="FOAG01000002">
    <property type="protein sequence ID" value="SEK87663.1"/>
    <property type="molecule type" value="Genomic_DNA"/>
</dbReference>
<keyword evidence="3" id="KW-1185">Reference proteome</keyword>
<dbReference type="Gene3D" id="3.90.550.10">
    <property type="entry name" value="Spore Coat Polysaccharide Biosynthesis Protein SpsA, Chain A"/>
    <property type="match status" value="1"/>
</dbReference>